<keyword evidence="10" id="KW-1185">Reference proteome</keyword>
<keyword evidence="3" id="KW-1003">Cell membrane</keyword>
<keyword evidence="4 7" id="KW-0812">Transmembrane</keyword>
<feature type="transmembrane region" description="Helical" evidence="7">
    <location>
        <begin position="159"/>
        <end position="181"/>
    </location>
</feature>
<accession>A0A543BBK2</accession>
<dbReference type="GO" id="GO:0055085">
    <property type="term" value="P:transmembrane transport"/>
    <property type="evidence" value="ECO:0007669"/>
    <property type="project" value="InterPro"/>
</dbReference>
<dbReference type="OrthoDB" id="2063054at2"/>
<evidence type="ECO:0000256" key="4">
    <source>
        <dbReference type="ARBA" id="ARBA00022692"/>
    </source>
</evidence>
<keyword evidence="2 7" id="KW-0813">Transport</keyword>
<dbReference type="GO" id="GO:0005886">
    <property type="term" value="C:plasma membrane"/>
    <property type="evidence" value="ECO:0007669"/>
    <property type="project" value="UniProtKB-SubCell"/>
</dbReference>
<dbReference type="PROSITE" id="PS50928">
    <property type="entry name" value="ABC_TM1"/>
    <property type="match status" value="1"/>
</dbReference>
<feature type="domain" description="ABC transmembrane type-1" evidence="8">
    <location>
        <begin position="95"/>
        <end position="289"/>
    </location>
</feature>
<protein>
    <submittedName>
        <fullName evidence="9">Carbohydrate ABC transporter membrane protein 2 (CUT1 family)</fullName>
    </submittedName>
</protein>
<feature type="transmembrane region" description="Helical" evidence="7">
    <location>
        <begin position="21"/>
        <end position="40"/>
    </location>
</feature>
<keyword evidence="6 7" id="KW-0472">Membrane</keyword>
<proteinExistence type="inferred from homology"/>
<gene>
    <name evidence="9" type="ORF">FB560_3635</name>
</gene>
<evidence type="ECO:0000256" key="7">
    <source>
        <dbReference type="RuleBase" id="RU363032"/>
    </source>
</evidence>
<dbReference type="PANTHER" id="PTHR43744:SF12">
    <property type="entry name" value="ABC TRANSPORTER PERMEASE PROTEIN MG189-RELATED"/>
    <property type="match status" value="1"/>
</dbReference>
<dbReference type="SUPFAM" id="SSF161098">
    <property type="entry name" value="MetI-like"/>
    <property type="match status" value="1"/>
</dbReference>
<name>A0A543BBK2_9MICO</name>
<organism evidence="9 10">
    <name type="scientific">Microbacterium saperdae</name>
    <dbReference type="NCBI Taxonomy" id="69368"/>
    <lineage>
        <taxon>Bacteria</taxon>
        <taxon>Bacillati</taxon>
        <taxon>Actinomycetota</taxon>
        <taxon>Actinomycetes</taxon>
        <taxon>Micrococcales</taxon>
        <taxon>Microbacteriaceae</taxon>
        <taxon>Microbacterium</taxon>
    </lineage>
</organism>
<dbReference type="RefSeq" id="WP_141874089.1">
    <property type="nucleotide sequence ID" value="NZ_VFOX01000002.1"/>
</dbReference>
<evidence type="ECO:0000256" key="6">
    <source>
        <dbReference type="ARBA" id="ARBA00023136"/>
    </source>
</evidence>
<feature type="transmembrane region" description="Helical" evidence="7">
    <location>
        <begin position="99"/>
        <end position="118"/>
    </location>
</feature>
<comment type="subcellular location">
    <subcellularLocation>
        <location evidence="1 7">Cell membrane</location>
        <topology evidence="1 7">Multi-pass membrane protein</topology>
    </subcellularLocation>
</comment>
<dbReference type="InterPro" id="IPR000515">
    <property type="entry name" value="MetI-like"/>
</dbReference>
<dbReference type="Gene3D" id="1.10.3720.10">
    <property type="entry name" value="MetI-like"/>
    <property type="match status" value="1"/>
</dbReference>
<evidence type="ECO:0000256" key="3">
    <source>
        <dbReference type="ARBA" id="ARBA00022475"/>
    </source>
</evidence>
<evidence type="ECO:0000256" key="2">
    <source>
        <dbReference type="ARBA" id="ARBA00022448"/>
    </source>
</evidence>
<dbReference type="Pfam" id="PF00528">
    <property type="entry name" value="BPD_transp_1"/>
    <property type="match status" value="1"/>
</dbReference>
<dbReference type="PANTHER" id="PTHR43744">
    <property type="entry name" value="ABC TRANSPORTER PERMEASE PROTEIN MG189-RELATED-RELATED"/>
    <property type="match status" value="1"/>
</dbReference>
<evidence type="ECO:0000259" key="8">
    <source>
        <dbReference type="PROSITE" id="PS50928"/>
    </source>
</evidence>
<dbReference type="AlphaFoldDB" id="A0A543BBK2"/>
<feature type="transmembrane region" description="Helical" evidence="7">
    <location>
        <begin position="130"/>
        <end position="153"/>
    </location>
</feature>
<feature type="transmembrane region" description="Helical" evidence="7">
    <location>
        <begin position="210"/>
        <end position="231"/>
    </location>
</feature>
<sequence>MATTHIERRKHRPFSIGRAAGWTYLGIVLVVTVFPFYWILRTALSNNKALATDPSSLLPVDFTVEAFRRVLGIATLAEAQAQGGNVAGFDIGIYMRNSVIYAGVSTVLVVLFSALAAYAFSRLEWRGRNLVFGVLMVALMVPGIMTLLPNFVFIKQLGLVNTFAGLILPGALFSAFNIFFLRQFFLGISREVEEAAIIDGAGRLRVMFRIIMPMAQGPIVTLLILGFIGAWNDYFWPLLVSTSGDEVRPLTLALAVFRQSAPGTATDWAGLMAAALIAAVPMFLIFMIFGRRIVNSIGFSGVR</sequence>
<evidence type="ECO:0000256" key="1">
    <source>
        <dbReference type="ARBA" id="ARBA00004651"/>
    </source>
</evidence>
<evidence type="ECO:0000313" key="10">
    <source>
        <dbReference type="Proteomes" id="UP000317209"/>
    </source>
</evidence>
<comment type="caution">
    <text evidence="9">The sequence shown here is derived from an EMBL/GenBank/DDBJ whole genome shotgun (WGS) entry which is preliminary data.</text>
</comment>
<dbReference type="InterPro" id="IPR035906">
    <property type="entry name" value="MetI-like_sf"/>
</dbReference>
<keyword evidence="5 7" id="KW-1133">Transmembrane helix</keyword>
<dbReference type="EMBL" id="VFOX01000002">
    <property type="protein sequence ID" value="TQL82152.1"/>
    <property type="molecule type" value="Genomic_DNA"/>
</dbReference>
<dbReference type="Proteomes" id="UP000317209">
    <property type="component" value="Unassembled WGS sequence"/>
</dbReference>
<evidence type="ECO:0000313" key="9">
    <source>
        <dbReference type="EMBL" id="TQL82152.1"/>
    </source>
</evidence>
<feature type="transmembrane region" description="Helical" evidence="7">
    <location>
        <begin position="268"/>
        <end position="289"/>
    </location>
</feature>
<dbReference type="CDD" id="cd06261">
    <property type="entry name" value="TM_PBP2"/>
    <property type="match status" value="1"/>
</dbReference>
<reference evidence="9 10" key="1">
    <citation type="submission" date="2019-06" db="EMBL/GenBank/DDBJ databases">
        <title>Sequencing the genomes of 1000 actinobacteria strains.</title>
        <authorList>
            <person name="Klenk H.-P."/>
        </authorList>
    </citation>
    <scope>NUCLEOTIDE SEQUENCE [LARGE SCALE GENOMIC DNA]</scope>
    <source>
        <strain evidence="9 10">DSM 20169</strain>
    </source>
</reference>
<comment type="similarity">
    <text evidence="7">Belongs to the binding-protein-dependent transport system permease family.</text>
</comment>
<evidence type="ECO:0000256" key="5">
    <source>
        <dbReference type="ARBA" id="ARBA00022989"/>
    </source>
</evidence>